<evidence type="ECO:0000256" key="2">
    <source>
        <dbReference type="ARBA" id="ARBA00022448"/>
    </source>
</evidence>
<dbReference type="SUPFAM" id="SSF52540">
    <property type="entry name" value="P-loop containing nucleoside triphosphate hydrolases"/>
    <property type="match status" value="1"/>
</dbReference>
<dbReference type="SMART" id="SM00382">
    <property type="entry name" value="AAA"/>
    <property type="match status" value="1"/>
</dbReference>
<dbReference type="RefSeq" id="WP_271216643.1">
    <property type="nucleotide sequence ID" value="NZ_BSEV01000002.1"/>
</dbReference>
<dbReference type="GO" id="GO:0046677">
    <property type="term" value="P:response to antibiotic"/>
    <property type="evidence" value="ECO:0007669"/>
    <property type="project" value="UniProtKB-KW"/>
</dbReference>
<dbReference type="InterPro" id="IPR050763">
    <property type="entry name" value="ABC_transporter_ATP-binding"/>
</dbReference>
<dbReference type="InterPro" id="IPR003439">
    <property type="entry name" value="ABC_transporter-like_ATP-bd"/>
</dbReference>
<name>A0A9W6HXJ6_9ACTN</name>
<dbReference type="Pfam" id="PF00005">
    <property type="entry name" value="ABC_tran"/>
    <property type="match status" value="1"/>
</dbReference>
<feature type="domain" description="ABC transporter" evidence="6">
    <location>
        <begin position="10"/>
        <end position="240"/>
    </location>
</feature>
<evidence type="ECO:0000256" key="3">
    <source>
        <dbReference type="ARBA" id="ARBA00022741"/>
    </source>
</evidence>
<dbReference type="GO" id="GO:0005886">
    <property type="term" value="C:plasma membrane"/>
    <property type="evidence" value="ECO:0007669"/>
    <property type="project" value="UniProtKB-SubCell"/>
</dbReference>
<accession>A0A9W6HXJ6</accession>
<dbReference type="AlphaFoldDB" id="A0A9W6HXJ6"/>
<keyword evidence="3" id="KW-0547">Nucleotide-binding</keyword>
<sequence length="312" mass="33206">MSTSPPRPAIAAVGLRKSFGGRAVLDGIDLDVPEGTVFALLGPDGAGKTTTVRILSALISADAGQVRVAGHDLAGEPDAVRSAIGVTGRFSGVNDLLTGEENLTLAAQARRPGRSEGRRRAAELLDRFDLAEAAGEPVATYSGGMRRRLDLATALVGEPRIVFLDEPATGLDPRGHRAMRQIVRDLANDGVTIFLTAQSVRETEGLADRIAVLDRGKLVAEGTPDDLRRLVPGHVRLRFTDPDALEWAARAFGETPRDDDALTLRVPNDGSVSSLRALLRRIDHELLAVDEVSVHAPDLDDVFLTLTGRSAP</sequence>
<dbReference type="PANTHER" id="PTHR42711:SF19">
    <property type="entry name" value="DOXORUBICIN RESISTANCE ATP-BINDING PROTEIN DRRA"/>
    <property type="match status" value="1"/>
</dbReference>
<dbReference type="Gene3D" id="3.40.50.300">
    <property type="entry name" value="P-loop containing nucleotide triphosphate hydrolases"/>
    <property type="match status" value="1"/>
</dbReference>
<evidence type="ECO:0000313" key="7">
    <source>
        <dbReference type="EMBL" id="GLK08131.1"/>
    </source>
</evidence>
<keyword evidence="4 7" id="KW-0067">ATP-binding</keyword>
<dbReference type="Proteomes" id="UP001143474">
    <property type="component" value="Unassembled WGS sequence"/>
</dbReference>
<dbReference type="InterPro" id="IPR003593">
    <property type="entry name" value="AAA+_ATPase"/>
</dbReference>
<evidence type="ECO:0000256" key="5">
    <source>
        <dbReference type="ARBA" id="ARBA00023251"/>
    </source>
</evidence>
<dbReference type="EMBL" id="BSEV01000002">
    <property type="protein sequence ID" value="GLK08131.1"/>
    <property type="molecule type" value="Genomic_DNA"/>
</dbReference>
<dbReference type="GO" id="GO:0016887">
    <property type="term" value="F:ATP hydrolysis activity"/>
    <property type="evidence" value="ECO:0007669"/>
    <property type="project" value="InterPro"/>
</dbReference>
<evidence type="ECO:0000313" key="8">
    <source>
        <dbReference type="Proteomes" id="UP001143474"/>
    </source>
</evidence>
<reference evidence="7" key="1">
    <citation type="journal article" date="2014" name="Int. J. Syst. Evol. Microbiol.">
        <title>Complete genome sequence of Corynebacterium casei LMG S-19264T (=DSM 44701T), isolated from a smear-ripened cheese.</title>
        <authorList>
            <consortium name="US DOE Joint Genome Institute (JGI-PGF)"/>
            <person name="Walter F."/>
            <person name="Albersmeier A."/>
            <person name="Kalinowski J."/>
            <person name="Ruckert C."/>
        </authorList>
    </citation>
    <scope>NUCLEOTIDE SEQUENCE</scope>
    <source>
        <strain evidence="7">VKM Ac-2007</strain>
    </source>
</reference>
<keyword evidence="8" id="KW-1185">Reference proteome</keyword>
<evidence type="ECO:0000259" key="6">
    <source>
        <dbReference type="PROSITE" id="PS50893"/>
    </source>
</evidence>
<dbReference type="GO" id="GO:0005524">
    <property type="term" value="F:ATP binding"/>
    <property type="evidence" value="ECO:0007669"/>
    <property type="project" value="UniProtKB-KW"/>
</dbReference>
<proteinExistence type="predicted"/>
<evidence type="ECO:0000256" key="1">
    <source>
        <dbReference type="ARBA" id="ARBA00004202"/>
    </source>
</evidence>
<protein>
    <submittedName>
        <fullName evidence="7">Daunorubicin resistance protein DrrA family ABC transporter ATP-binding protein</fullName>
    </submittedName>
</protein>
<dbReference type="InterPro" id="IPR027417">
    <property type="entry name" value="P-loop_NTPase"/>
</dbReference>
<comment type="subcellular location">
    <subcellularLocation>
        <location evidence="1">Cell membrane</location>
        <topology evidence="1">Peripheral membrane protein</topology>
    </subcellularLocation>
</comment>
<dbReference type="PROSITE" id="PS00211">
    <property type="entry name" value="ABC_TRANSPORTER_1"/>
    <property type="match status" value="1"/>
</dbReference>
<comment type="caution">
    <text evidence="7">The sequence shown here is derived from an EMBL/GenBank/DDBJ whole genome shotgun (WGS) entry which is preliminary data.</text>
</comment>
<keyword evidence="5" id="KW-0046">Antibiotic resistance</keyword>
<dbReference type="PANTHER" id="PTHR42711">
    <property type="entry name" value="ABC TRANSPORTER ATP-BINDING PROTEIN"/>
    <property type="match status" value="1"/>
</dbReference>
<evidence type="ECO:0000256" key="4">
    <source>
        <dbReference type="ARBA" id="ARBA00022840"/>
    </source>
</evidence>
<reference evidence="7" key="2">
    <citation type="submission" date="2023-01" db="EMBL/GenBank/DDBJ databases">
        <authorList>
            <person name="Sun Q."/>
            <person name="Evtushenko L."/>
        </authorList>
    </citation>
    <scope>NUCLEOTIDE SEQUENCE</scope>
    <source>
        <strain evidence="7">VKM Ac-2007</strain>
    </source>
</reference>
<keyword evidence="2" id="KW-0813">Transport</keyword>
<organism evidence="7 8">
    <name type="scientific">Streptosporangium carneum</name>
    <dbReference type="NCBI Taxonomy" id="47481"/>
    <lineage>
        <taxon>Bacteria</taxon>
        <taxon>Bacillati</taxon>
        <taxon>Actinomycetota</taxon>
        <taxon>Actinomycetes</taxon>
        <taxon>Streptosporangiales</taxon>
        <taxon>Streptosporangiaceae</taxon>
        <taxon>Streptosporangium</taxon>
    </lineage>
</organism>
<dbReference type="InterPro" id="IPR017871">
    <property type="entry name" value="ABC_transporter-like_CS"/>
</dbReference>
<dbReference type="PROSITE" id="PS50893">
    <property type="entry name" value="ABC_TRANSPORTER_2"/>
    <property type="match status" value="1"/>
</dbReference>
<gene>
    <name evidence="7" type="ORF">GCM10017600_15360</name>
</gene>